<dbReference type="AlphaFoldDB" id="J3LAU5"/>
<dbReference type="InterPro" id="IPR011009">
    <property type="entry name" value="Kinase-like_dom_sf"/>
</dbReference>
<accession>J3LAU5</accession>
<dbReference type="Gramene" id="OB02G17620.1">
    <property type="protein sequence ID" value="OB02G17620.1"/>
    <property type="gene ID" value="OB02G17620"/>
</dbReference>
<evidence type="ECO:0000256" key="3">
    <source>
        <dbReference type="ARBA" id="ARBA00022692"/>
    </source>
</evidence>
<evidence type="ECO:0000256" key="1">
    <source>
        <dbReference type="ARBA" id="ARBA00004370"/>
    </source>
</evidence>
<evidence type="ECO:0000313" key="7">
    <source>
        <dbReference type="EnsemblPlants" id="OB02G17620.1"/>
    </source>
</evidence>
<evidence type="ECO:0000313" key="8">
    <source>
        <dbReference type="Proteomes" id="UP000006038"/>
    </source>
</evidence>
<keyword evidence="3" id="KW-0812">Transmembrane</keyword>
<comment type="subcellular location">
    <subcellularLocation>
        <location evidence="1">Membrane</location>
    </subcellularLocation>
</comment>
<protein>
    <recommendedName>
        <fullName evidence="9">Serine-threonine/tyrosine-protein kinase catalytic domain-containing protein</fullName>
    </recommendedName>
</protein>
<evidence type="ECO:0000256" key="6">
    <source>
        <dbReference type="ARBA" id="ARBA00023136"/>
    </source>
</evidence>
<dbReference type="Gene3D" id="3.30.200.20">
    <property type="entry name" value="Phosphorylase Kinase, domain 1"/>
    <property type="match status" value="1"/>
</dbReference>
<dbReference type="EnsemblPlants" id="OB02G17620.1">
    <property type="protein sequence ID" value="OB02G17620.1"/>
    <property type="gene ID" value="OB02G17620"/>
</dbReference>
<keyword evidence="4" id="KW-0677">Repeat</keyword>
<evidence type="ECO:0000256" key="2">
    <source>
        <dbReference type="ARBA" id="ARBA00022614"/>
    </source>
</evidence>
<evidence type="ECO:0000256" key="5">
    <source>
        <dbReference type="ARBA" id="ARBA00022989"/>
    </source>
</evidence>
<keyword evidence="8" id="KW-1185">Reference proteome</keyword>
<keyword evidence="5" id="KW-1133">Transmembrane helix</keyword>
<dbReference type="Proteomes" id="UP000006038">
    <property type="component" value="Unassembled WGS sequence"/>
</dbReference>
<proteinExistence type="predicted"/>
<dbReference type="Gene3D" id="1.10.510.10">
    <property type="entry name" value="Transferase(Phosphotransferase) domain 1"/>
    <property type="match status" value="1"/>
</dbReference>
<dbReference type="PANTHER" id="PTHR27008">
    <property type="entry name" value="OS04G0122200 PROTEIN"/>
    <property type="match status" value="1"/>
</dbReference>
<keyword evidence="6" id="KW-0472">Membrane</keyword>
<reference evidence="7" key="1">
    <citation type="submission" date="2013-04" db="UniProtKB">
        <authorList>
            <consortium name="EnsemblPlants"/>
        </authorList>
    </citation>
    <scope>IDENTIFICATION</scope>
</reference>
<dbReference type="STRING" id="4533.J3LAU5"/>
<dbReference type="InterPro" id="IPR051809">
    <property type="entry name" value="Plant_receptor-like_S/T_kinase"/>
</dbReference>
<dbReference type="PANTHER" id="PTHR27008:SF548">
    <property type="entry name" value="OS02G0211800 PROTEIN"/>
    <property type="match status" value="1"/>
</dbReference>
<sequence>MKIISYKDIIKATKEFSSENLVGSGSFEDVYKGTLEFEVDLGAIKVFNLNKHGGPTSFTAECEALNNIRHQYGMGGPISTKGDTYSYGVVLLEMLTGMRPRDEK</sequence>
<evidence type="ECO:0000256" key="4">
    <source>
        <dbReference type="ARBA" id="ARBA00022737"/>
    </source>
</evidence>
<dbReference type="GO" id="GO:0016020">
    <property type="term" value="C:membrane"/>
    <property type="evidence" value="ECO:0007669"/>
    <property type="project" value="UniProtKB-SubCell"/>
</dbReference>
<name>J3LAU5_ORYBR</name>
<keyword evidence="2" id="KW-0433">Leucine-rich repeat</keyword>
<evidence type="ECO:0008006" key="9">
    <source>
        <dbReference type="Google" id="ProtNLM"/>
    </source>
</evidence>
<organism evidence="7">
    <name type="scientific">Oryza brachyantha</name>
    <name type="common">malo sina</name>
    <dbReference type="NCBI Taxonomy" id="4533"/>
    <lineage>
        <taxon>Eukaryota</taxon>
        <taxon>Viridiplantae</taxon>
        <taxon>Streptophyta</taxon>
        <taxon>Embryophyta</taxon>
        <taxon>Tracheophyta</taxon>
        <taxon>Spermatophyta</taxon>
        <taxon>Magnoliopsida</taxon>
        <taxon>Liliopsida</taxon>
        <taxon>Poales</taxon>
        <taxon>Poaceae</taxon>
        <taxon>BOP clade</taxon>
        <taxon>Oryzoideae</taxon>
        <taxon>Oryzeae</taxon>
        <taxon>Oryzinae</taxon>
        <taxon>Oryza</taxon>
    </lineage>
</organism>
<dbReference type="SUPFAM" id="SSF56112">
    <property type="entry name" value="Protein kinase-like (PK-like)"/>
    <property type="match status" value="1"/>
</dbReference>
<dbReference type="HOGENOM" id="CLU_2254271_0_0_1"/>